<dbReference type="PRINTS" id="PR00778">
    <property type="entry name" value="HTHARSR"/>
</dbReference>
<dbReference type="InterPro" id="IPR001845">
    <property type="entry name" value="HTH_ArsR_DNA-bd_dom"/>
</dbReference>
<dbReference type="PANTHER" id="PTHR43132">
    <property type="entry name" value="ARSENICAL RESISTANCE OPERON REPRESSOR ARSR-RELATED"/>
    <property type="match status" value="1"/>
</dbReference>
<dbReference type="PANTHER" id="PTHR43132:SF2">
    <property type="entry name" value="ARSENICAL RESISTANCE OPERON REPRESSOR ARSR-RELATED"/>
    <property type="match status" value="1"/>
</dbReference>
<dbReference type="RefSeq" id="WP_407347285.1">
    <property type="nucleotide sequence ID" value="NZ_CP136864.1"/>
</dbReference>
<dbReference type="InterPro" id="IPR051011">
    <property type="entry name" value="Metal_resp_trans_reg"/>
</dbReference>
<dbReference type="EMBL" id="CP136864">
    <property type="protein sequence ID" value="WOJ92686.1"/>
    <property type="molecule type" value="Genomic_DNA"/>
</dbReference>
<name>A0ABZ0I3K2_9GAMM</name>
<evidence type="ECO:0000313" key="5">
    <source>
        <dbReference type="EMBL" id="WOJ92686.1"/>
    </source>
</evidence>
<feature type="domain" description="HTH arsR-type" evidence="4">
    <location>
        <begin position="3"/>
        <end position="99"/>
    </location>
</feature>
<keyword evidence="1" id="KW-0805">Transcription regulation</keyword>
<dbReference type="CDD" id="cd00090">
    <property type="entry name" value="HTH_ARSR"/>
    <property type="match status" value="1"/>
</dbReference>
<dbReference type="PROSITE" id="PS50987">
    <property type="entry name" value="HTH_ARSR_2"/>
    <property type="match status" value="1"/>
</dbReference>
<evidence type="ECO:0000259" key="4">
    <source>
        <dbReference type="PROSITE" id="PS50987"/>
    </source>
</evidence>
<evidence type="ECO:0000313" key="6">
    <source>
        <dbReference type="Proteomes" id="UP001626537"/>
    </source>
</evidence>
<dbReference type="InterPro" id="IPR036388">
    <property type="entry name" value="WH-like_DNA-bd_sf"/>
</dbReference>
<accession>A0ABZ0I3K2</accession>
<dbReference type="Gene3D" id="1.10.10.10">
    <property type="entry name" value="Winged helix-like DNA-binding domain superfamily/Winged helix DNA-binding domain"/>
    <property type="match status" value="1"/>
</dbReference>
<keyword evidence="2" id="KW-0238">DNA-binding</keyword>
<dbReference type="Pfam" id="PF01022">
    <property type="entry name" value="HTH_5"/>
    <property type="match status" value="1"/>
</dbReference>
<keyword evidence="3" id="KW-0804">Transcription</keyword>
<reference evidence="5 6" key="1">
    <citation type="submission" date="2023-10" db="EMBL/GenBank/DDBJ databases">
        <title>Two novel species belonging to the OM43/NOR5 clade.</title>
        <authorList>
            <person name="Park M."/>
        </authorList>
    </citation>
    <scope>NUCLEOTIDE SEQUENCE [LARGE SCALE GENOMIC DNA]</scope>
    <source>
        <strain evidence="5 6">IMCC43200</strain>
    </source>
</reference>
<protein>
    <submittedName>
        <fullName evidence="5">Metalloregulator ArsR/SmtB family transcription factor</fullName>
    </submittedName>
</protein>
<dbReference type="InterPro" id="IPR011991">
    <property type="entry name" value="ArsR-like_HTH"/>
</dbReference>
<evidence type="ECO:0000256" key="1">
    <source>
        <dbReference type="ARBA" id="ARBA00023015"/>
    </source>
</evidence>
<dbReference type="SUPFAM" id="SSF46785">
    <property type="entry name" value="Winged helix' DNA-binding domain"/>
    <property type="match status" value="1"/>
</dbReference>
<organism evidence="5 6">
    <name type="scientific">Congregibacter variabilis</name>
    <dbReference type="NCBI Taxonomy" id="3081200"/>
    <lineage>
        <taxon>Bacteria</taxon>
        <taxon>Pseudomonadati</taxon>
        <taxon>Pseudomonadota</taxon>
        <taxon>Gammaproteobacteria</taxon>
        <taxon>Cellvibrionales</taxon>
        <taxon>Halieaceae</taxon>
        <taxon>Congregibacter</taxon>
    </lineage>
</organism>
<proteinExistence type="predicted"/>
<dbReference type="SMART" id="SM00418">
    <property type="entry name" value="HTH_ARSR"/>
    <property type="match status" value="1"/>
</dbReference>
<evidence type="ECO:0000256" key="2">
    <source>
        <dbReference type="ARBA" id="ARBA00023125"/>
    </source>
</evidence>
<sequence length="112" mass="12470">MDLEKMHSSAANVSDLLKLLGHPDRLMVLCQLKIGEQSVGELCRNLGVKQSPLSQHLARMRHEGVVTSRRDAQTMYYSITDKKIAQVIGVLYDLYCVDEEEAPLPDAISSLS</sequence>
<dbReference type="NCBIfam" id="NF033788">
    <property type="entry name" value="HTH_metalloreg"/>
    <property type="match status" value="1"/>
</dbReference>
<dbReference type="InterPro" id="IPR036390">
    <property type="entry name" value="WH_DNA-bd_sf"/>
</dbReference>
<gene>
    <name evidence="5" type="ORF">R0135_12945</name>
</gene>
<evidence type="ECO:0000256" key="3">
    <source>
        <dbReference type="ARBA" id="ARBA00023163"/>
    </source>
</evidence>
<keyword evidence="6" id="KW-1185">Reference proteome</keyword>
<dbReference type="Proteomes" id="UP001626537">
    <property type="component" value="Chromosome"/>
</dbReference>